<proteinExistence type="predicted"/>
<dbReference type="EMBL" id="CCAZ020000001">
    <property type="protein sequence ID" value="CEG07139.1"/>
    <property type="molecule type" value="Genomic_DNA"/>
</dbReference>
<evidence type="ECO:0000313" key="3">
    <source>
        <dbReference type="Proteomes" id="UP000035762"/>
    </source>
</evidence>
<organism evidence="2 3">
    <name type="scientific">Afipia felis</name>
    <name type="common">Cat scratch disease bacillus</name>
    <dbReference type="NCBI Taxonomy" id="1035"/>
    <lineage>
        <taxon>Bacteria</taxon>
        <taxon>Pseudomonadati</taxon>
        <taxon>Pseudomonadota</taxon>
        <taxon>Alphaproteobacteria</taxon>
        <taxon>Hyphomicrobiales</taxon>
        <taxon>Nitrobacteraceae</taxon>
        <taxon>Afipia</taxon>
    </lineage>
</organism>
<name>A0A090MN80_AFIFE</name>
<protein>
    <submittedName>
        <fullName evidence="2">Uncharacterized protein</fullName>
    </submittedName>
</protein>
<evidence type="ECO:0000256" key="1">
    <source>
        <dbReference type="SAM" id="MobiDB-lite"/>
    </source>
</evidence>
<comment type="caution">
    <text evidence="2">The sequence shown here is derived from an EMBL/GenBank/DDBJ whole genome shotgun (WGS) entry which is preliminary data.</text>
</comment>
<feature type="region of interest" description="Disordered" evidence="1">
    <location>
        <begin position="139"/>
        <end position="167"/>
    </location>
</feature>
<feature type="region of interest" description="Disordered" evidence="1">
    <location>
        <begin position="90"/>
        <end position="110"/>
    </location>
</feature>
<feature type="compositionally biased region" description="Polar residues" evidence="1">
    <location>
        <begin position="156"/>
        <end position="167"/>
    </location>
</feature>
<keyword evidence="3" id="KW-1185">Reference proteome</keyword>
<dbReference type="AlphaFoldDB" id="A0A090MN80"/>
<sequence>MSESGRINGSSHGPCTTNGNWNSGGAPFAAFSAAVPFRSYSREGIEASPVSVTRVAGPSSAMSSACAMPSLMVTAIRSVSNGVVPLRKLPVPDNGRRSSRRSNCSMLKPESAPSCAVSTALPSSVCVSAKALAPCASSVRLRSPRPRSERMSNSSAPPASRSTSVNPNCALTLAPSSIRLTESEPLAMPPNICASPIESASVPLRTFAPNAVRPSREEPMVTFAAERRMSRLVSDSARRSKACLFHSCAPASRRMVPR</sequence>
<gene>
    <name evidence="2" type="ORF">BN961_00520</name>
</gene>
<reference evidence="2 3" key="1">
    <citation type="journal article" date="2014" name="Genome Announc.">
        <title>Genome Sequence of Afipia felis Strain 76713, Isolated in Hospital Water Using an Amoeba Co-Culture Procedure.</title>
        <authorList>
            <person name="Benamar S."/>
            <person name="La Scola B."/>
            <person name="Croce O."/>
        </authorList>
    </citation>
    <scope>NUCLEOTIDE SEQUENCE [LARGE SCALE GENOMIC DNA]</scope>
    <source>
        <strain evidence="2 3">76713</strain>
    </source>
</reference>
<accession>A0A090MN80</accession>
<evidence type="ECO:0000313" key="2">
    <source>
        <dbReference type="EMBL" id="CEG07139.1"/>
    </source>
</evidence>
<dbReference type="Proteomes" id="UP000035762">
    <property type="component" value="Unassembled WGS sequence"/>
</dbReference>